<protein>
    <submittedName>
        <fullName evidence="1">Uncharacterized protein</fullName>
    </submittedName>
</protein>
<reference evidence="2" key="1">
    <citation type="submission" date="2006-01" db="EMBL/GenBank/DDBJ databases">
        <title>Genome of the cyst-dividing bacterium Ramlibacter tataouinensis.</title>
        <authorList>
            <person name="Barakat M."/>
            <person name="Ortet P."/>
            <person name="De Luca G."/>
            <person name="Jourlin-Castelli C."/>
            <person name="Ansaldi M."/>
            <person name="Py B."/>
            <person name="Fichant G."/>
            <person name="Coutinho P."/>
            <person name="Voulhoux R."/>
            <person name="Bastien O."/>
            <person name="Roy S."/>
            <person name="Marechal E."/>
            <person name="Henrissat B."/>
            <person name="Quentin Y."/>
            <person name="Noirot P."/>
            <person name="Filloux A."/>
            <person name="Mejean V."/>
            <person name="DuBow M."/>
            <person name="Barras F."/>
            <person name="Heulin T."/>
        </authorList>
    </citation>
    <scope>NUCLEOTIDE SEQUENCE [LARGE SCALE GENOMIC DNA]</scope>
    <source>
        <strain evidence="2">ATCC BAA-407 / DSM 14655 / LMG 21543 / TTB310</strain>
    </source>
</reference>
<dbReference type="AlphaFoldDB" id="F5XX92"/>
<dbReference type="STRING" id="365046.Rta_19440"/>
<dbReference type="RefSeq" id="WP_013901268.1">
    <property type="nucleotide sequence ID" value="NC_015677.1"/>
</dbReference>
<proteinExistence type="predicted"/>
<reference evidence="1 2" key="2">
    <citation type="journal article" date="2011" name="PLoS ONE">
        <title>The Cyst-Dividing Bacterium Ramlibacter tataouinensis TTB310 Genome Reveals a Well-Stocked Toolbox for Adaptation to a Desert Environment.</title>
        <authorList>
            <person name="De Luca G."/>
            <person name="Barakat M."/>
            <person name="Ortet P."/>
            <person name="Fochesato S."/>
            <person name="Jourlin-Castelli C."/>
            <person name="Ansaldi M."/>
            <person name="Py B."/>
            <person name="Fichant G."/>
            <person name="Coutinho P.M."/>
            <person name="Voulhoux R."/>
            <person name="Bastien O."/>
            <person name="Marechal E."/>
            <person name="Henrissat B."/>
            <person name="Quentin Y."/>
            <person name="Noirot P."/>
            <person name="Filloux A."/>
            <person name="Mejean V."/>
            <person name="Dubow M.S."/>
            <person name="Barras F."/>
            <person name="Barbe V."/>
            <person name="Weissenbach J."/>
            <person name="Mihalcescu I."/>
            <person name="Vermeglio A."/>
            <person name="Achouak W."/>
            <person name="Heulin T."/>
        </authorList>
    </citation>
    <scope>NUCLEOTIDE SEQUENCE [LARGE SCALE GENOMIC DNA]</scope>
    <source>
        <strain evidence="2">ATCC BAA-407 / DSM 14655 / LMG 21543 / TTB310</strain>
    </source>
</reference>
<organism evidence="1 2">
    <name type="scientific">Ramlibacter tataouinensis (strain ATCC BAA-407 / DSM 14655 / LMG 21543 / TTB310)</name>
    <dbReference type="NCBI Taxonomy" id="365046"/>
    <lineage>
        <taxon>Bacteria</taxon>
        <taxon>Pseudomonadati</taxon>
        <taxon>Pseudomonadota</taxon>
        <taxon>Betaproteobacteria</taxon>
        <taxon>Burkholderiales</taxon>
        <taxon>Comamonadaceae</taxon>
        <taxon>Ramlibacter</taxon>
    </lineage>
</organism>
<keyword evidence="2" id="KW-1185">Reference proteome</keyword>
<dbReference type="eggNOG" id="ENOG5032TT8">
    <property type="taxonomic scope" value="Bacteria"/>
</dbReference>
<dbReference type="HOGENOM" id="CLU_150453_1_0_4"/>
<gene>
    <name evidence="1" type="ordered locus">Rta_19440</name>
</gene>
<dbReference type="EMBL" id="CP000245">
    <property type="protein sequence ID" value="AEG93036.1"/>
    <property type="molecule type" value="Genomic_DNA"/>
</dbReference>
<dbReference type="OrthoDB" id="9154315at2"/>
<evidence type="ECO:0000313" key="2">
    <source>
        <dbReference type="Proteomes" id="UP000008385"/>
    </source>
</evidence>
<name>F5XX92_RAMTT</name>
<dbReference type="KEGG" id="rta:Rta_19440"/>
<accession>F5XX92</accession>
<sequence>MAGRPPSPRFVPTLTEVVKPAGEAAPPVPAGVAEEQLVHRVMQRVEQELDKRLREAIATVVIEHTRTLGPLLRQEVEAAVRQAVSQALADESAAAAQRR</sequence>
<evidence type="ECO:0000313" key="1">
    <source>
        <dbReference type="EMBL" id="AEG93036.1"/>
    </source>
</evidence>
<dbReference type="Proteomes" id="UP000008385">
    <property type="component" value="Chromosome"/>
</dbReference>